<dbReference type="RefSeq" id="WP_074444722.1">
    <property type="nucleotide sequence ID" value="NZ_FMBM01000002.1"/>
</dbReference>
<dbReference type="Pfam" id="PF13744">
    <property type="entry name" value="HTH_37"/>
    <property type="match status" value="1"/>
</dbReference>
<keyword evidence="5" id="KW-1185">Reference proteome</keyword>
<evidence type="ECO:0000313" key="3">
    <source>
        <dbReference type="EMBL" id="SCC80918.1"/>
    </source>
</evidence>
<proteinExistence type="predicted"/>
<dbReference type="Proteomes" id="UP000182800">
    <property type="component" value="Unassembled WGS sequence"/>
</dbReference>
<dbReference type="Gene3D" id="1.10.260.40">
    <property type="entry name" value="lambda repressor-like DNA-binding domains"/>
    <property type="match status" value="1"/>
</dbReference>
<dbReference type="InterPro" id="IPR039554">
    <property type="entry name" value="HigA2-like_HTH"/>
</dbReference>
<dbReference type="Proteomes" id="UP000050497">
    <property type="component" value="Unassembled WGS sequence"/>
</dbReference>
<evidence type="ECO:0000313" key="2">
    <source>
        <dbReference type="EMBL" id="KPQ09392.1"/>
    </source>
</evidence>
<accession>A0A0P7X3S1</accession>
<dbReference type="InterPro" id="IPR010982">
    <property type="entry name" value="Lambda_DNA-bd_dom_sf"/>
</dbReference>
<reference evidence="2 4" key="1">
    <citation type="submission" date="2015-09" db="EMBL/GenBank/DDBJ databases">
        <title>Identification and resolution of microdiversity through metagenomic sequencing of parallel consortia.</title>
        <authorList>
            <person name="Nelson W.C."/>
            <person name="Romine M.F."/>
            <person name="Lindemann S.R."/>
        </authorList>
    </citation>
    <scope>NUCLEOTIDE SEQUENCE [LARGE SCALE GENOMIC DNA]</scope>
    <source>
        <strain evidence="2">HL-109</strain>
    </source>
</reference>
<comment type="caution">
    <text evidence="2">The sequence shown here is derived from an EMBL/GenBank/DDBJ whole genome shotgun (WGS) entry which is preliminary data.</text>
</comment>
<gene>
    <name evidence="3" type="ORF">GA0071312_1847</name>
    <name evidence="2" type="ORF">HLUCCO17_14920</name>
</gene>
<dbReference type="SUPFAM" id="SSF47413">
    <property type="entry name" value="lambda repressor-like DNA-binding domains"/>
    <property type="match status" value="1"/>
</dbReference>
<dbReference type="EMBL" id="LJSX01000028">
    <property type="protein sequence ID" value="KPQ09392.1"/>
    <property type="molecule type" value="Genomic_DNA"/>
</dbReference>
<name>A0A0P7X3S1_9HYPH</name>
<evidence type="ECO:0000259" key="1">
    <source>
        <dbReference type="Pfam" id="PF13744"/>
    </source>
</evidence>
<dbReference type="EMBL" id="FMBM01000002">
    <property type="protein sequence ID" value="SCC80918.1"/>
    <property type="molecule type" value="Genomic_DNA"/>
</dbReference>
<dbReference type="AlphaFoldDB" id="A0A0P7X3S1"/>
<reference evidence="3 5" key="2">
    <citation type="submission" date="2016-08" db="EMBL/GenBank/DDBJ databases">
        <authorList>
            <person name="Varghese N."/>
            <person name="Submissions Spin"/>
        </authorList>
    </citation>
    <scope>NUCLEOTIDE SEQUENCE [LARGE SCALE GENOMIC DNA]</scope>
    <source>
        <strain evidence="3 5">HL-109</strain>
    </source>
</reference>
<evidence type="ECO:0000313" key="5">
    <source>
        <dbReference type="Proteomes" id="UP000182800"/>
    </source>
</evidence>
<keyword evidence="3" id="KW-0238">DNA-binding</keyword>
<organism evidence="2 4">
    <name type="scientific">Saliniramus fredricksonii</name>
    <dbReference type="NCBI Taxonomy" id="1653334"/>
    <lineage>
        <taxon>Bacteria</taxon>
        <taxon>Pseudomonadati</taxon>
        <taxon>Pseudomonadota</taxon>
        <taxon>Alphaproteobacteria</taxon>
        <taxon>Hyphomicrobiales</taxon>
        <taxon>Salinarimonadaceae</taxon>
        <taxon>Saliniramus</taxon>
    </lineage>
</organism>
<protein>
    <submittedName>
        <fullName evidence="3">Predicted DNA-binding protein, contains XRE-type HTH domain</fullName>
    </submittedName>
    <submittedName>
        <fullName evidence="2">Putative conserved small protein</fullName>
    </submittedName>
</protein>
<sequence length="111" mass="12417">MNSEDGVTHVTPADGNVFADLGFDEQEARDLQARSRAIIEEKLAIKISLMEELHAWKKREKLNQAEAAVILGISRPRVSDVMRKKTQNFTIDALADMIMRTGRKVHVSIGS</sequence>
<dbReference type="GO" id="GO:0003677">
    <property type="term" value="F:DNA binding"/>
    <property type="evidence" value="ECO:0007669"/>
    <property type="project" value="UniProtKB-KW"/>
</dbReference>
<dbReference type="OrthoDB" id="9795596at2"/>
<feature type="domain" description="HigA2-like helix-turn-helix" evidence="1">
    <location>
        <begin position="40"/>
        <end position="109"/>
    </location>
</feature>
<evidence type="ECO:0000313" key="4">
    <source>
        <dbReference type="Proteomes" id="UP000050497"/>
    </source>
</evidence>